<reference evidence="6 7" key="1">
    <citation type="submission" date="2019-05" db="EMBL/GenBank/DDBJ databases">
        <title>Culicoidintestinum kansasii gen. nov., sp. nov. from the gastrointestinal tract of the biting midge, Culicoides sonorensis.</title>
        <authorList>
            <person name="Neupane S."/>
            <person name="Ghosh A."/>
            <person name="Gunther S."/>
            <person name="Martin K."/>
            <person name="Zurek L."/>
        </authorList>
    </citation>
    <scope>NUCLEOTIDE SEQUENCE [LARGE SCALE GENOMIC DNA]</scope>
    <source>
        <strain evidence="6 7">CS-1</strain>
    </source>
</reference>
<protein>
    <submittedName>
        <fullName evidence="6">ABC transporter ATP-binding protein</fullName>
    </submittedName>
</protein>
<dbReference type="InterPro" id="IPR027417">
    <property type="entry name" value="P-loop_NTPase"/>
</dbReference>
<evidence type="ECO:0000256" key="3">
    <source>
        <dbReference type="ARBA" id="ARBA00022741"/>
    </source>
</evidence>
<organism evidence="6 7">
    <name type="scientific">Culicoidibacter larvae</name>
    <dbReference type="NCBI Taxonomy" id="2579976"/>
    <lineage>
        <taxon>Bacteria</taxon>
        <taxon>Bacillati</taxon>
        <taxon>Bacillota</taxon>
        <taxon>Culicoidibacteria</taxon>
        <taxon>Culicoidibacterales</taxon>
        <taxon>Culicoidibacteraceae</taxon>
        <taxon>Culicoidibacter</taxon>
    </lineage>
</organism>
<dbReference type="AlphaFoldDB" id="A0A5R8QBG7"/>
<name>A0A5R8QBG7_9FIRM</name>
<keyword evidence="3" id="KW-0547">Nucleotide-binding</keyword>
<sequence>MTLLDIRQLKKTYTARIGAQSYTALNNISFTVEPGEFVAIMGPSGAGKSTLLQLIATLEQPTSGQIFLNGDDITLLSEMSRTHFRRKNIGFIYQDFRLLDNLNVRENIYLPIVLNSRPPASMKKYFEQITTQLGIADVLNRYPFELSGGQQQRVAAARALITQPQLILADEPTGSLDSHTAKKFLQLLTMIHEQMHSTILLVTHSVLAASYCDRVLFINDGMIYTEIYRGNSPQNQFFNSVTRVISALENSIEQTREL</sequence>
<dbReference type="GO" id="GO:0098796">
    <property type="term" value="C:membrane protein complex"/>
    <property type="evidence" value="ECO:0007669"/>
    <property type="project" value="UniProtKB-ARBA"/>
</dbReference>
<dbReference type="SUPFAM" id="SSF52540">
    <property type="entry name" value="P-loop containing nucleoside triphosphate hydrolases"/>
    <property type="match status" value="1"/>
</dbReference>
<proteinExistence type="inferred from homology"/>
<dbReference type="RefSeq" id="WP_138191060.1">
    <property type="nucleotide sequence ID" value="NZ_VBWP01000005.1"/>
</dbReference>
<comment type="similarity">
    <text evidence="1">Belongs to the ABC transporter superfamily.</text>
</comment>
<dbReference type="PANTHER" id="PTHR42798">
    <property type="entry name" value="LIPOPROTEIN-RELEASING SYSTEM ATP-BINDING PROTEIN LOLD"/>
    <property type="match status" value="1"/>
</dbReference>
<dbReference type="Gene3D" id="3.40.50.300">
    <property type="entry name" value="P-loop containing nucleotide triphosphate hydrolases"/>
    <property type="match status" value="1"/>
</dbReference>
<dbReference type="InParanoid" id="A0A5R8QBG7"/>
<gene>
    <name evidence="6" type="ORF">FEZ08_07255</name>
</gene>
<dbReference type="GO" id="GO:0005524">
    <property type="term" value="F:ATP binding"/>
    <property type="evidence" value="ECO:0007669"/>
    <property type="project" value="UniProtKB-KW"/>
</dbReference>
<dbReference type="InterPro" id="IPR003439">
    <property type="entry name" value="ABC_transporter-like_ATP-bd"/>
</dbReference>
<dbReference type="FunFam" id="3.40.50.300:FF:000032">
    <property type="entry name" value="Export ABC transporter ATP-binding protein"/>
    <property type="match status" value="1"/>
</dbReference>
<dbReference type="InterPro" id="IPR003593">
    <property type="entry name" value="AAA+_ATPase"/>
</dbReference>
<dbReference type="OrthoDB" id="9802264at2"/>
<evidence type="ECO:0000259" key="5">
    <source>
        <dbReference type="PROSITE" id="PS50893"/>
    </source>
</evidence>
<keyword evidence="7" id="KW-1185">Reference proteome</keyword>
<dbReference type="CDD" id="cd03255">
    <property type="entry name" value="ABC_MJ0796_LolCDE_FtsE"/>
    <property type="match status" value="1"/>
</dbReference>
<dbReference type="InterPro" id="IPR017911">
    <property type="entry name" value="MacB-like_ATP-bd"/>
</dbReference>
<accession>A0A5R8QBG7</accession>
<evidence type="ECO:0000256" key="4">
    <source>
        <dbReference type="ARBA" id="ARBA00022840"/>
    </source>
</evidence>
<evidence type="ECO:0000313" key="7">
    <source>
        <dbReference type="Proteomes" id="UP000306912"/>
    </source>
</evidence>
<dbReference type="Pfam" id="PF00005">
    <property type="entry name" value="ABC_tran"/>
    <property type="match status" value="1"/>
</dbReference>
<dbReference type="SMART" id="SM00382">
    <property type="entry name" value="AAA"/>
    <property type="match status" value="1"/>
</dbReference>
<dbReference type="Proteomes" id="UP000306912">
    <property type="component" value="Unassembled WGS sequence"/>
</dbReference>
<dbReference type="PROSITE" id="PS50893">
    <property type="entry name" value="ABC_TRANSPORTER_2"/>
    <property type="match status" value="1"/>
</dbReference>
<keyword evidence="4 6" id="KW-0067">ATP-binding</keyword>
<dbReference type="GO" id="GO:0022857">
    <property type="term" value="F:transmembrane transporter activity"/>
    <property type="evidence" value="ECO:0007669"/>
    <property type="project" value="UniProtKB-ARBA"/>
</dbReference>
<dbReference type="EMBL" id="VBWP01000005">
    <property type="protein sequence ID" value="TLG73921.1"/>
    <property type="molecule type" value="Genomic_DNA"/>
</dbReference>
<keyword evidence="2" id="KW-0813">Transport</keyword>
<evidence type="ECO:0000313" key="6">
    <source>
        <dbReference type="EMBL" id="TLG73921.1"/>
    </source>
</evidence>
<evidence type="ECO:0000256" key="1">
    <source>
        <dbReference type="ARBA" id="ARBA00005417"/>
    </source>
</evidence>
<dbReference type="PANTHER" id="PTHR42798:SF7">
    <property type="entry name" value="ALPHA-D-RIBOSE 1-METHYLPHOSPHONATE 5-TRIPHOSPHATE SYNTHASE SUBUNIT PHNL"/>
    <property type="match status" value="1"/>
</dbReference>
<comment type="caution">
    <text evidence="6">The sequence shown here is derived from an EMBL/GenBank/DDBJ whole genome shotgun (WGS) entry which is preliminary data.</text>
</comment>
<feature type="domain" description="ABC transporter" evidence="5">
    <location>
        <begin position="4"/>
        <end position="245"/>
    </location>
</feature>
<dbReference type="GO" id="GO:0016887">
    <property type="term" value="F:ATP hydrolysis activity"/>
    <property type="evidence" value="ECO:0007669"/>
    <property type="project" value="InterPro"/>
</dbReference>
<evidence type="ECO:0000256" key="2">
    <source>
        <dbReference type="ARBA" id="ARBA00022448"/>
    </source>
</evidence>